<proteinExistence type="predicted"/>
<dbReference type="Proteomes" id="UP001157418">
    <property type="component" value="Unassembled WGS sequence"/>
</dbReference>
<name>A0AAU9LW92_9ASTR</name>
<dbReference type="Pfam" id="PF07797">
    <property type="entry name" value="DUF1639"/>
    <property type="match status" value="1"/>
</dbReference>
<feature type="region of interest" description="Disordered" evidence="1">
    <location>
        <begin position="1"/>
        <end position="56"/>
    </location>
</feature>
<dbReference type="InterPro" id="IPR012438">
    <property type="entry name" value="DUF1639"/>
</dbReference>
<organism evidence="2 3">
    <name type="scientific">Lactuca virosa</name>
    <dbReference type="NCBI Taxonomy" id="75947"/>
    <lineage>
        <taxon>Eukaryota</taxon>
        <taxon>Viridiplantae</taxon>
        <taxon>Streptophyta</taxon>
        <taxon>Embryophyta</taxon>
        <taxon>Tracheophyta</taxon>
        <taxon>Spermatophyta</taxon>
        <taxon>Magnoliopsida</taxon>
        <taxon>eudicotyledons</taxon>
        <taxon>Gunneridae</taxon>
        <taxon>Pentapetalae</taxon>
        <taxon>asterids</taxon>
        <taxon>campanulids</taxon>
        <taxon>Asterales</taxon>
        <taxon>Asteraceae</taxon>
        <taxon>Cichorioideae</taxon>
        <taxon>Cichorieae</taxon>
        <taxon>Lactucinae</taxon>
        <taxon>Lactuca</taxon>
    </lineage>
</organism>
<accession>A0AAU9LW92</accession>
<evidence type="ECO:0000313" key="2">
    <source>
        <dbReference type="EMBL" id="CAH1416074.1"/>
    </source>
</evidence>
<protein>
    <submittedName>
        <fullName evidence="2">Uncharacterized protein</fullName>
    </submittedName>
</protein>
<reference evidence="2 3" key="1">
    <citation type="submission" date="2022-01" db="EMBL/GenBank/DDBJ databases">
        <authorList>
            <person name="Xiong W."/>
            <person name="Schranz E."/>
        </authorList>
    </citation>
    <scope>NUCLEOTIDE SEQUENCE [LARGE SCALE GENOMIC DNA]</scope>
</reference>
<feature type="compositionally biased region" description="Basic and acidic residues" evidence="1">
    <location>
        <begin position="1"/>
        <end position="13"/>
    </location>
</feature>
<feature type="compositionally biased region" description="Polar residues" evidence="1">
    <location>
        <begin position="29"/>
        <end position="49"/>
    </location>
</feature>
<gene>
    <name evidence="2" type="ORF">LVIROSA_LOCUS3863</name>
</gene>
<comment type="caution">
    <text evidence="2">The sequence shown here is derived from an EMBL/GenBank/DDBJ whole genome shotgun (WGS) entry which is preliminary data.</text>
</comment>
<dbReference type="AlphaFoldDB" id="A0AAU9LW92"/>
<evidence type="ECO:0000313" key="3">
    <source>
        <dbReference type="Proteomes" id="UP001157418"/>
    </source>
</evidence>
<dbReference type="EMBL" id="CAKMRJ010000002">
    <property type="protein sequence ID" value="CAH1416074.1"/>
    <property type="molecule type" value="Genomic_DNA"/>
</dbReference>
<keyword evidence="3" id="KW-1185">Reference proteome</keyword>
<evidence type="ECO:0000256" key="1">
    <source>
        <dbReference type="SAM" id="MobiDB-lite"/>
    </source>
</evidence>
<sequence length="137" mass="15507">MSLPDKKSQKPDGSDDLTISEMISHDQINEQNNQTESSTPVAITKSTSMIPAKDEDFKVKKHKNLGEPNPPKFSISISKSEIEEDIYAITGKRNLRCRNRRDKKKEGLNDIFPGCSLNDHDIESLKKRYDSVSSNQQ</sequence>